<dbReference type="Proteomes" id="UP001178508">
    <property type="component" value="Chromosome 11"/>
</dbReference>
<dbReference type="GO" id="GO:0006508">
    <property type="term" value="P:proteolysis"/>
    <property type="evidence" value="ECO:0007669"/>
    <property type="project" value="UniProtKB-KW"/>
</dbReference>
<dbReference type="Gene3D" id="2.130.10.120">
    <property type="entry name" value="Prolyl oligopeptidase, N-terminal domain"/>
    <property type="match status" value="1"/>
</dbReference>
<dbReference type="Pfam" id="PF02897">
    <property type="entry name" value="Peptidase_S9_N"/>
    <property type="match status" value="1"/>
</dbReference>
<dbReference type="AlphaFoldDB" id="A0AAV1G3S7"/>
<dbReference type="PANTHER" id="PTHR11757:SF19">
    <property type="entry name" value="PROLYL ENDOPEPTIDASE-LIKE"/>
    <property type="match status" value="1"/>
</dbReference>
<evidence type="ECO:0000259" key="9">
    <source>
        <dbReference type="Pfam" id="PF00326"/>
    </source>
</evidence>
<name>A0AAV1G3S7_XYRNO</name>
<dbReference type="PRINTS" id="PR00862">
    <property type="entry name" value="PROLIGOPTASE"/>
</dbReference>
<keyword evidence="2 6" id="KW-0645">Protease</keyword>
<evidence type="ECO:0000256" key="8">
    <source>
        <dbReference type="SAM" id="SignalP"/>
    </source>
</evidence>
<reference evidence="11" key="1">
    <citation type="submission" date="2023-08" db="EMBL/GenBank/DDBJ databases">
        <authorList>
            <person name="Alioto T."/>
            <person name="Alioto T."/>
            <person name="Gomez Garrido J."/>
        </authorList>
    </citation>
    <scope>NUCLEOTIDE SEQUENCE</scope>
</reference>
<dbReference type="InterPro" id="IPR002470">
    <property type="entry name" value="Peptidase_S9A"/>
</dbReference>
<comment type="function">
    <text evidence="5">Serine peptidase whose precise substrate specificity remains unclear. Does not cleave peptides after a arginine or lysine residue. Regulates trans-Golgi network morphology and sorting by regulating the membrane binding of the AP-1 complex. May play a role in the regulation of synaptic vesicle exocytosis.</text>
</comment>
<protein>
    <recommendedName>
        <fullName evidence="6">Prolyl endopeptidase</fullName>
        <ecNumber evidence="6">3.4.21.-</ecNumber>
    </recommendedName>
</protein>
<dbReference type="FunFam" id="3.40.50.1820:FF:000050">
    <property type="entry name" value="prolyl endopeptidase-like isoform X2"/>
    <property type="match status" value="1"/>
</dbReference>
<gene>
    <name evidence="11" type="ORF">XNOV1_A017526</name>
</gene>
<evidence type="ECO:0000256" key="5">
    <source>
        <dbReference type="ARBA" id="ARBA00045448"/>
    </source>
</evidence>
<sequence length="737" mass="82792">MAAVSLLLLSSVRLTSAPRLRLTEIANCRRMTRLLARVQRCFTSDTSNSSNEQLSSGLQRYRGLQEYFYRRLKETYHRFSDLPDHSEIHGRHHVYFVEAGGIYRMDTRTSGPEQVFNLGQFSEQEVKTRLNNEEGKERFQWIVQRIRLSPQEKHLAAMLKADQKEELRCVVIKLGRPEFPLSGPPRVVFTVDKVITFEWLTDEVLFYTVLQDLRCSKVFRLDLTSTGSRITSVYEETQPDVFVEVALSRDREILSINCNSRTSSEVRLTKTTTPHAEPFLVQPHQLGLLYHVEHWRGQLIILANTGPGQEYQVVQTPLSKPSMASWVPLFVPGPGTVIKDMDVVGDHCVLVAMSAGELMLIVVPLNHPEEAYVVELPSWACAITIKKPSMADQSAVFQFLISSPVCPPVPYNLYPEDGLLLCSTKDGSSPENQNNYTTTRLKVCSQDGTSVPLTLLHTGSVQGLKQAPLLIHVYGAYGRDLNMEFCPEKFLLLEQGWTLAFCHIRGGGELGLSWHRQACVEGKQRAVEDLEACLHHLFSVGVSSPSLTALTACSAGAVPVGALCNRHPHLMRAVSLQAPFLDVLGTMEDPSLPLTLEDREEWGDPVGNLKHRLTISSYCPLHNITPQCYPSILLTAYRDDARVPLAGVLKYSERIKKAIQTHYFQKPESGCEPSPNIVLNIQPGASHQGPEEFSLMLEEEALKIAFLYEELGLEPPRLPRRRKRKQGHQKGIGMKPR</sequence>
<feature type="signal peptide" evidence="8">
    <location>
        <begin position="1"/>
        <end position="17"/>
    </location>
</feature>
<feature type="region of interest" description="Disordered" evidence="7">
    <location>
        <begin position="717"/>
        <end position="737"/>
    </location>
</feature>
<dbReference type="EC" id="3.4.21.-" evidence="6"/>
<evidence type="ECO:0000256" key="2">
    <source>
        <dbReference type="ARBA" id="ARBA00022670"/>
    </source>
</evidence>
<evidence type="ECO:0000313" key="12">
    <source>
        <dbReference type="Proteomes" id="UP001178508"/>
    </source>
</evidence>
<dbReference type="GO" id="GO:0004252">
    <property type="term" value="F:serine-type endopeptidase activity"/>
    <property type="evidence" value="ECO:0007669"/>
    <property type="project" value="UniProtKB-UniRule"/>
</dbReference>
<feature type="chain" id="PRO_5043460559" description="Prolyl endopeptidase" evidence="8">
    <location>
        <begin position="18"/>
        <end position="737"/>
    </location>
</feature>
<feature type="domain" description="Peptidase S9A N-terminal" evidence="10">
    <location>
        <begin position="195"/>
        <end position="419"/>
    </location>
</feature>
<evidence type="ECO:0000256" key="1">
    <source>
        <dbReference type="ARBA" id="ARBA00005228"/>
    </source>
</evidence>
<keyword evidence="12" id="KW-1185">Reference proteome</keyword>
<organism evidence="11 12">
    <name type="scientific">Xyrichtys novacula</name>
    <name type="common">Pearly razorfish</name>
    <name type="synonym">Hemipteronotus novacula</name>
    <dbReference type="NCBI Taxonomy" id="13765"/>
    <lineage>
        <taxon>Eukaryota</taxon>
        <taxon>Metazoa</taxon>
        <taxon>Chordata</taxon>
        <taxon>Craniata</taxon>
        <taxon>Vertebrata</taxon>
        <taxon>Euteleostomi</taxon>
        <taxon>Actinopterygii</taxon>
        <taxon>Neopterygii</taxon>
        <taxon>Teleostei</taxon>
        <taxon>Neoteleostei</taxon>
        <taxon>Acanthomorphata</taxon>
        <taxon>Eupercaria</taxon>
        <taxon>Labriformes</taxon>
        <taxon>Labridae</taxon>
        <taxon>Xyrichtys</taxon>
    </lineage>
</organism>
<evidence type="ECO:0000259" key="10">
    <source>
        <dbReference type="Pfam" id="PF02897"/>
    </source>
</evidence>
<feature type="compositionally biased region" description="Basic residues" evidence="7">
    <location>
        <begin position="718"/>
        <end position="728"/>
    </location>
</feature>
<accession>A0AAV1G3S7</accession>
<dbReference type="InterPro" id="IPR001375">
    <property type="entry name" value="Peptidase_S9_cat"/>
</dbReference>
<dbReference type="EMBL" id="OY660874">
    <property type="protein sequence ID" value="CAJ1067082.1"/>
    <property type="molecule type" value="Genomic_DNA"/>
</dbReference>
<keyword evidence="8" id="KW-0732">Signal</keyword>
<dbReference type="SUPFAM" id="SSF50993">
    <property type="entry name" value="Peptidase/esterase 'gauge' domain"/>
    <property type="match status" value="1"/>
</dbReference>
<evidence type="ECO:0000256" key="7">
    <source>
        <dbReference type="SAM" id="MobiDB-lite"/>
    </source>
</evidence>
<dbReference type="InterPro" id="IPR051543">
    <property type="entry name" value="Serine_Peptidase_S9A"/>
</dbReference>
<evidence type="ECO:0000313" key="11">
    <source>
        <dbReference type="EMBL" id="CAJ1067082.1"/>
    </source>
</evidence>
<feature type="domain" description="Peptidase S9 prolyl oligopeptidase catalytic" evidence="9">
    <location>
        <begin position="490"/>
        <end position="663"/>
    </location>
</feature>
<dbReference type="InterPro" id="IPR023302">
    <property type="entry name" value="Pept_S9A_N"/>
</dbReference>
<dbReference type="SUPFAM" id="SSF53474">
    <property type="entry name" value="alpha/beta-Hydrolases"/>
    <property type="match status" value="1"/>
</dbReference>
<evidence type="ECO:0000256" key="6">
    <source>
        <dbReference type="RuleBase" id="RU368024"/>
    </source>
</evidence>
<dbReference type="GO" id="GO:0005856">
    <property type="term" value="C:cytoskeleton"/>
    <property type="evidence" value="ECO:0007669"/>
    <property type="project" value="TreeGrafter"/>
</dbReference>
<dbReference type="PANTHER" id="PTHR11757">
    <property type="entry name" value="PROTEASE FAMILY S9A OLIGOPEPTIDASE"/>
    <property type="match status" value="1"/>
</dbReference>
<proteinExistence type="inferred from homology"/>
<evidence type="ECO:0000256" key="3">
    <source>
        <dbReference type="ARBA" id="ARBA00022801"/>
    </source>
</evidence>
<keyword evidence="3 6" id="KW-0378">Hydrolase</keyword>
<evidence type="ECO:0000256" key="4">
    <source>
        <dbReference type="ARBA" id="ARBA00022825"/>
    </source>
</evidence>
<dbReference type="GO" id="GO:0005794">
    <property type="term" value="C:Golgi apparatus"/>
    <property type="evidence" value="ECO:0007669"/>
    <property type="project" value="TreeGrafter"/>
</dbReference>
<comment type="similarity">
    <text evidence="1 6">Belongs to the peptidase S9A family.</text>
</comment>
<keyword evidence="4 6" id="KW-0720">Serine protease</keyword>
<dbReference type="Pfam" id="PF00326">
    <property type="entry name" value="Peptidase_S9"/>
    <property type="match status" value="1"/>
</dbReference>
<dbReference type="Gene3D" id="3.40.50.1820">
    <property type="entry name" value="alpha/beta hydrolase"/>
    <property type="match status" value="1"/>
</dbReference>
<dbReference type="InterPro" id="IPR029058">
    <property type="entry name" value="AB_hydrolase_fold"/>
</dbReference>